<dbReference type="InterPro" id="IPR028338">
    <property type="entry name" value="ThTr-1"/>
</dbReference>
<feature type="region of interest" description="Disordered" evidence="4">
    <location>
        <begin position="620"/>
        <end position="641"/>
    </location>
</feature>
<feature type="region of interest" description="Disordered" evidence="4">
    <location>
        <begin position="710"/>
        <end position="785"/>
    </location>
</feature>
<evidence type="ECO:0000256" key="5">
    <source>
        <dbReference type="SAM" id="Phobius"/>
    </source>
</evidence>
<dbReference type="Xenbase" id="XB-GENE-953257">
    <property type="gene designation" value="slc19a2"/>
</dbReference>
<feature type="compositionally biased region" description="Basic and acidic residues" evidence="4">
    <location>
        <begin position="626"/>
        <end position="641"/>
    </location>
</feature>
<evidence type="ECO:0000256" key="1">
    <source>
        <dbReference type="ARBA" id="ARBA00004141"/>
    </source>
</evidence>
<feature type="transmembrane region" description="Helical" evidence="5">
    <location>
        <begin position="422"/>
        <end position="446"/>
    </location>
</feature>
<dbReference type="PIRSF" id="PIRSF028739">
    <property type="entry name" value="Folate_carrier"/>
    <property type="match status" value="1"/>
</dbReference>
<feature type="region of interest" description="Disordered" evidence="4">
    <location>
        <begin position="506"/>
        <end position="526"/>
    </location>
</feature>
<name>A0A6I8S0Y0_XENTR</name>
<keyword evidence="3" id="KW-1003">Cell membrane</keyword>
<reference evidence="6" key="2">
    <citation type="submission" date="2020-05" db="UniProtKB">
        <authorList>
            <consortium name="Ensembl"/>
        </authorList>
    </citation>
    <scope>IDENTIFICATION</scope>
</reference>
<evidence type="ECO:0000256" key="4">
    <source>
        <dbReference type="SAM" id="MobiDB-lite"/>
    </source>
</evidence>
<dbReference type="FunCoup" id="A0A6I8S0Y0">
    <property type="interactions" value="17"/>
</dbReference>
<dbReference type="NCBIfam" id="TIGR00806">
    <property type="entry name" value="rfc"/>
    <property type="match status" value="1"/>
</dbReference>
<keyword evidence="3 5" id="KW-1133">Transmembrane helix</keyword>
<feature type="transmembrane region" description="Helical" evidence="5">
    <location>
        <begin position="380"/>
        <end position="402"/>
    </location>
</feature>
<dbReference type="Bgee" id="ENSXETG00000002422">
    <property type="expression patterns" value="Expressed in skeletal muscle tissue and 15 other cell types or tissues"/>
</dbReference>
<dbReference type="GO" id="GO:0005886">
    <property type="term" value="C:plasma membrane"/>
    <property type="evidence" value="ECO:0007669"/>
    <property type="project" value="UniProtKB-SubCell"/>
</dbReference>
<feature type="transmembrane region" description="Helical" evidence="5">
    <location>
        <begin position="151"/>
        <end position="172"/>
    </location>
</feature>
<dbReference type="SUPFAM" id="SSF103473">
    <property type="entry name" value="MFS general substrate transporter"/>
    <property type="match status" value="1"/>
</dbReference>
<dbReference type="InterPro" id="IPR002666">
    <property type="entry name" value="Folate_carrier"/>
</dbReference>
<evidence type="ECO:0000256" key="3">
    <source>
        <dbReference type="PIRNR" id="PIRNR028739"/>
    </source>
</evidence>
<comment type="subcellular location">
    <subcellularLocation>
        <location evidence="3">Cell membrane</location>
        <topology evidence="3">Multi-pass membrane protein</topology>
    </subcellularLocation>
    <subcellularLocation>
        <location evidence="1">Membrane</location>
        <topology evidence="1">Multi-pass membrane protein</topology>
    </subcellularLocation>
</comment>
<protein>
    <recommendedName>
        <fullName evidence="3">Thiamine transporter 1</fullName>
        <shortName evidence="3">ThTr-1</shortName>
    </recommendedName>
    <alternativeName>
        <fullName evidence="3">Solute carrier family 19 member 2</fullName>
    </alternativeName>
</protein>
<evidence type="ECO:0000313" key="6">
    <source>
        <dbReference type="Ensembl" id="ENSXETP00000088575"/>
    </source>
</evidence>
<dbReference type="Pfam" id="PF01770">
    <property type="entry name" value="Folate_carrier"/>
    <property type="match status" value="1"/>
</dbReference>
<feature type="transmembrane region" description="Helical" evidence="5">
    <location>
        <begin position="63"/>
        <end position="82"/>
    </location>
</feature>
<proteinExistence type="inferred from homology"/>
<accession>A0A6I8S0Y0</accession>
<comment type="function">
    <text evidence="3">High-affinity transporter for the intake of thiamine.</text>
</comment>
<dbReference type="Gene3D" id="1.20.1250.20">
    <property type="entry name" value="MFS general substrate transporter like domains"/>
    <property type="match status" value="1"/>
</dbReference>
<dbReference type="InterPro" id="IPR036259">
    <property type="entry name" value="MFS_trans_sf"/>
</dbReference>
<dbReference type="PANTHER" id="PTHR10686:SF19">
    <property type="entry name" value="THIAMINE TRANSPORTER 1"/>
    <property type="match status" value="1"/>
</dbReference>
<keyword evidence="3" id="KW-0813">Transport</keyword>
<gene>
    <name evidence="6" type="primary">slc19a2</name>
</gene>
<dbReference type="GO" id="GO:0015234">
    <property type="term" value="F:thiamine transmembrane transporter activity"/>
    <property type="evidence" value="ECO:0007669"/>
    <property type="project" value="UniProtKB-UniRule"/>
</dbReference>
<keyword evidence="3" id="KW-0325">Glycoprotein</keyword>
<feature type="compositionally biased region" description="Polar residues" evidence="4">
    <location>
        <begin position="746"/>
        <end position="758"/>
    </location>
</feature>
<dbReference type="PIRSF" id="PIRSF500794">
    <property type="entry name" value="Thiamine_transporter_1"/>
    <property type="match status" value="1"/>
</dbReference>
<dbReference type="CDD" id="cd06174">
    <property type="entry name" value="MFS"/>
    <property type="match status" value="1"/>
</dbReference>
<dbReference type="InParanoid" id="A0A6I8S0Y0"/>
<evidence type="ECO:0000256" key="2">
    <source>
        <dbReference type="ARBA" id="ARBA00005773"/>
    </source>
</evidence>
<keyword evidence="3 5" id="KW-0472">Membrane</keyword>
<dbReference type="Ensembl" id="ENSXETT00000074432">
    <property type="protein sequence ID" value="ENSXETP00000088575"/>
    <property type="gene ID" value="ENSXETG00000002422"/>
</dbReference>
<feature type="transmembrane region" description="Helical" evidence="5">
    <location>
        <begin position="353"/>
        <end position="373"/>
    </location>
</feature>
<organism evidence="6">
    <name type="scientific">Xenopus tropicalis</name>
    <name type="common">Western clawed frog</name>
    <name type="synonym">Silurana tropicalis</name>
    <dbReference type="NCBI Taxonomy" id="8364"/>
    <lineage>
        <taxon>Eukaryota</taxon>
        <taxon>Metazoa</taxon>
        <taxon>Chordata</taxon>
        <taxon>Craniata</taxon>
        <taxon>Vertebrata</taxon>
        <taxon>Euteleostomi</taxon>
        <taxon>Amphibia</taxon>
        <taxon>Batrachia</taxon>
        <taxon>Anura</taxon>
        <taxon>Pipoidea</taxon>
        <taxon>Pipidae</taxon>
        <taxon>Xenopodinae</taxon>
        <taxon>Xenopus</taxon>
        <taxon>Silurana</taxon>
    </lineage>
</organism>
<feature type="transmembrane region" description="Helical" evidence="5">
    <location>
        <begin position="329"/>
        <end position="347"/>
    </location>
</feature>
<feature type="compositionally biased region" description="Basic and acidic residues" evidence="4">
    <location>
        <begin position="759"/>
        <end position="785"/>
    </location>
</feature>
<dbReference type="PANTHER" id="PTHR10686">
    <property type="entry name" value="FOLATE TRANSPORTER"/>
    <property type="match status" value="1"/>
</dbReference>
<feature type="transmembrane region" description="Helical" evidence="5">
    <location>
        <begin position="119"/>
        <end position="139"/>
    </location>
</feature>
<keyword evidence="3 5" id="KW-0812">Transmembrane</keyword>
<dbReference type="AlphaFoldDB" id="A0A6I8S0Y0"/>
<feature type="transmembrane region" description="Helical" evidence="5">
    <location>
        <begin position="178"/>
        <end position="200"/>
    </location>
</feature>
<comment type="similarity">
    <text evidence="2 3">Belongs to the reduced folate carrier (RFC) transporter (TC 2.A.48) family.</text>
</comment>
<feature type="transmembrane region" description="Helical" evidence="5">
    <location>
        <begin position="12"/>
        <end position="33"/>
    </location>
</feature>
<dbReference type="GeneTree" id="ENSGT00950000183022"/>
<sequence length="927" mass="106558">MDLNEVPSKRKSRLVQGGGWLVPTCLLCTYGFFANLRPSEPFVTPYLLGPDKNLTERQVFNEIYPVWTYSYLALLFPVFLATDYLRYKPVIVLQGLSLIITWFMLLYAQGTLALQFLEFFYGMATATEVAYYSYIYSMVKPSMYQKVTSYCRTATLTGFTVGSVVGQILVSLTNWSLFSLNVISLTCVSIAFATACFLPMPTKSLFFHKNLHYPGDKEVYISDNSHMDSNKYALADSTEAEEIESRIALNSENRSDVKNCSPKNSNGLQSVLKTLWKYFLHCYSSRTLVCWSAWWALSTCGYCQVLNYAQGLWEKVAPSSHSDIYNGSVEAASTLLGAVAVFAVGYIKTSWSTWGELLLALFSVILAITVYIMDTIRNIWVCYVSYVFFRSIYMLLITIATFQIAANLSTECYALVFGVNTFIALVLQTLLTLIVVDSVGLGLDIFTQRTETFSIKMSEKEDETEFDKAPGYEDYEDDFEKDLDWLINEDAQVNADMQKTIMLEENGDENSEKENIAPIPDVDNANPMFELTDKDETEAEYQDNDTEDEEARRYIAEKIEEANKLLQTEIIDENRERKLKFKDNLVDLEVPPVEYHEMKDERNESADEEIVDGLSQLHLSNATGTNEHRDDKGSTEEQKDGKILIEKDGKFELVTLSDIESQSFLPPINNSSGEKDMQKSILNAQQPSAFGKEASVGQKGINGYNDVYLPQPPSTPKVRPSSAAHLMKSSHRMNSPRRVQSAGLPSRNTTFCLSPQQKELQKRIQERQMKHKKEEEQQKKEEEEQKRIENEIAFKAWMQRKKDQFAEERRIYQAKQLEGMSITEEKRDPQKAFNLWLKRKHKEKLREQRFDDLIIQEAMANPVERGRGEKAFKKWLKEKRIQKRTEQQAALERSRRLLMDARRKKQIQTLLYSISDSRSFRYVDNYT</sequence>
<reference evidence="6" key="1">
    <citation type="journal article" date="2010" name="Science">
        <title>The genome of the Western clawed frog Xenopus tropicalis.</title>
        <authorList>
            <person name="Hellsten U."/>
            <person name="Harland R.M."/>
            <person name="Gilchrist M.J."/>
            <person name="Hendrix D."/>
            <person name="Jurka J."/>
            <person name="Kapitonov V."/>
            <person name="Ovcharenko I."/>
            <person name="Putnam N.H."/>
            <person name="Shu S."/>
            <person name="Taher L."/>
            <person name="Blitz I.L."/>
            <person name="Blumberg B."/>
            <person name="Dichmann D.S."/>
            <person name="Dubchak I."/>
            <person name="Amaya E."/>
            <person name="Detter J.C."/>
            <person name="Fletcher R."/>
            <person name="Gerhard D.S."/>
            <person name="Goodstein D."/>
            <person name="Graves T."/>
            <person name="Grigoriev I.V."/>
            <person name="Grimwood J."/>
            <person name="Kawashima T."/>
            <person name="Lindquist E."/>
            <person name="Lucas S.M."/>
            <person name="Mead P.E."/>
            <person name="Mitros T."/>
            <person name="Ogino H."/>
            <person name="Ohta Y."/>
            <person name="Poliakov A.V."/>
            <person name="Pollet N."/>
            <person name="Robert J."/>
            <person name="Salamov A."/>
            <person name="Sater A.K."/>
            <person name="Schmutz J."/>
            <person name="Terry A."/>
            <person name="Vize P.D."/>
            <person name="Warren W.C."/>
            <person name="Wells D."/>
            <person name="Wills A."/>
            <person name="Wilson R.K."/>
            <person name="Zimmerman L.B."/>
            <person name="Zorn A.M."/>
            <person name="Grainger R."/>
            <person name="Grammer T."/>
            <person name="Khokha M.K."/>
            <person name="Richardson P.M."/>
            <person name="Rokhsar D.S."/>
        </authorList>
    </citation>
    <scope>NUCLEOTIDE SEQUENCE [LARGE SCALE GENOMIC DNA]</scope>
    <source>
        <strain evidence="6">Nigerian</strain>
    </source>
</reference>
<feature type="transmembrane region" description="Helical" evidence="5">
    <location>
        <begin position="89"/>
        <end position="107"/>
    </location>
</feature>